<dbReference type="WBParaSite" id="Bm2319b.1">
    <property type="protein sequence ID" value="Bm2319b.1"/>
    <property type="gene ID" value="WBGene00222580"/>
</dbReference>
<evidence type="ECO:0000313" key="8">
    <source>
        <dbReference type="WBParaSite" id="Bm2319b.1"/>
    </source>
</evidence>
<dbReference type="GeneID" id="6101724"/>
<feature type="repeat" description="Filamin" evidence="3">
    <location>
        <begin position="2310"/>
        <end position="2404"/>
    </location>
</feature>
<name>A0A0H5S842_BRUMA</name>
<feature type="repeat" description="Filamin" evidence="3">
    <location>
        <begin position="1716"/>
        <end position="1810"/>
    </location>
</feature>
<dbReference type="PANTHER" id="PTHR38537:SF16">
    <property type="entry name" value="CALPONIN-HOMOLOGY (CH) DOMAIN-CONTAINING PROTEIN"/>
    <property type="match status" value="1"/>
</dbReference>
<feature type="repeat" description="Filamin" evidence="3">
    <location>
        <begin position="1528"/>
        <end position="1630"/>
    </location>
</feature>
<organism evidence="5">
    <name type="scientific">Brugia malayi</name>
    <name type="common">Filarial nematode worm</name>
    <dbReference type="NCBI Taxonomy" id="6279"/>
    <lineage>
        <taxon>Eukaryota</taxon>
        <taxon>Metazoa</taxon>
        <taxon>Ecdysozoa</taxon>
        <taxon>Nematoda</taxon>
        <taxon>Chromadorea</taxon>
        <taxon>Rhabditida</taxon>
        <taxon>Spirurina</taxon>
        <taxon>Spiruromorpha</taxon>
        <taxon>Filarioidea</taxon>
        <taxon>Onchocercidae</taxon>
        <taxon>Brugia</taxon>
    </lineage>
</organism>
<dbReference type="SMART" id="SM00557">
    <property type="entry name" value="IG_FLMN"/>
    <property type="match status" value="22"/>
</dbReference>
<dbReference type="Proteomes" id="UP000006672">
    <property type="component" value="Unassembled WGS sequence"/>
</dbReference>
<feature type="repeat" description="Filamin" evidence="3">
    <location>
        <begin position="1007"/>
        <end position="1102"/>
    </location>
</feature>
<reference evidence="8" key="4">
    <citation type="submission" date="2022-04" db="UniProtKB">
        <authorList>
            <consortium name="WormBaseParasite"/>
        </authorList>
    </citation>
    <scope>IDENTIFICATION</scope>
</reference>
<keyword evidence="2" id="KW-0677">Repeat</keyword>
<reference evidence="5 7" key="1">
    <citation type="journal article" date="2007" name="Science">
        <title>Draft genome of the filarial nematode parasite Brugia malayi.</title>
        <authorList>
            <person name="Ghedin E."/>
            <person name="Wang S."/>
            <person name="Spiro D."/>
            <person name="Caler E."/>
            <person name="Zhao Q."/>
            <person name="Crabtree J."/>
            <person name="Allen J.E."/>
            <person name="Delcher A.L."/>
            <person name="Guiliano D.B."/>
            <person name="Miranda-Saavedra D."/>
            <person name="Angiuoli S.V."/>
            <person name="Creasy T."/>
            <person name="Amedeo P."/>
            <person name="Haas B."/>
            <person name="El-Sayed N.M."/>
            <person name="Wortman J.R."/>
            <person name="Feldblyum T."/>
            <person name="Tallon L."/>
            <person name="Schatz M."/>
            <person name="Shumway M."/>
            <person name="Koo H."/>
            <person name="Salzberg S.L."/>
            <person name="Schobel S."/>
            <person name="Pertea M."/>
            <person name="Pop M."/>
            <person name="White O."/>
            <person name="Barton G.J."/>
            <person name="Carlow C.K."/>
            <person name="Crawford M.J."/>
            <person name="Daub J."/>
            <person name="Dimmic M.W."/>
            <person name="Estes C.F."/>
            <person name="Foster J.M."/>
            <person name="Ganatra M."/>
            <person name="Gregory W.F."/>
            <person name="Johnson N.M."/>
            <person name="Jin J."/>
            <person name="Komuniecki R."/>
            <person name="Korf I."/>
            <person name="Kumar S."/>
            <person name="Laney S."/>
            <person name="Li B.W."/>
            <person name="Li W."/>
            <person name="Lindblom T.H."/>
            <person name="Lustigman S."/>
            <person name="Ma D."/>
            <person name="Maina C.V."/>
            <person name="Martin D.M."/>
            <person name="McCarter J.P."/>
            <person name="McReynolds L."/>
            <person name="Mitreva M."/>
            <person name="Nutman T.B."/>
            <person name="Parkinson J."/>
            <person name="Peregrin-Alvarez J.M."/>
            <person name="Poole C."/>
            <person name="Ren Q."/>
            <person name="Saunders L."/>
            <person name="Sluder A.E."/>
            <person name="Smith K."/>
            <person name="Stanke M."/>
            <person name="Unnasch T.R."/>
            <person name="Ware J."/>
            <person name="Wei A.D."/>
            <person name="Weil G."/>
            <person name="Williams D.J."/>
            <person name="Zhang Y."/>
            <person name="Williams S.A."/>
            <person name="Fraser-Liggett C."/>
            <person name="Slatko B."/>
            <person name="Blaxter M.L."/>
            <person name="Scott A.L."/>
        </authorList>
    </citation>
    <scope>NUCLEOTIDE SEQUENCE</scope>
    <source>
        <strain evidence="5 7">FR3</strain>
    </source>
</reference>
<feature type="compositionally biased region" description="Basic residues" evidence="4">
    <location>
        <begin position="1153"/>
        <end position="1166"/>
    </location>
</feature>
<dbReference type="GO" id="GO:0051015">
    <property type="term" value="F:actin filament binding"/>
    <property type="evidence" value="ECO:0007669"/>
    <property type="project" value="InterPro"/>
</dbReference>
<evidence type="ECO:0000256" key="3">
    <source>
        <dbReference type="PROSITE-ProRule" id="PRU00087"/>
    </source>
</evidence>
<feature type="region of interest" description="Disordered" evidence="4">
    <location>
        <begin position="831"/>
        <end position="858"/>
    </location>
</feature>
<dbReference type="PROSITE" id="PS50194">
    <property type="entry name" value="FILAMIN_REPEAT"/>
    <property type="match status" value="22"/>
</dbReference>
<comment type="similarity">
    <text evidence="1">Belongs to the filamin family.</text>
</comment>
<feature type="compositionally biased region" description="Basic and acidic residues" evidence="4">
    <location>
        <begin position="835"/>
        <end position="858"/>
    </location>
</feature>
<gene>
    <name evidence="9" type="primary">bma-fln-2</name>
    <name evidence="5" type="synonym">Bma-fln-2</name>
    <name evidence="9" type="ORF">Bm2319</name>
    <name evidence="6" type="ORF">BM_BM2319</name>
    <name evidence="5" type="ORF">BM_Bm2319</name>
</gene>
<evidence type="ECO:0000256" key="2">
    <source>
        <dbReference type="ARBA" id="ARBA00022737"/>
    </source>
</evidence>
<dbReference type="InterPro" id="IPR013783">
    <property type="entry name" value="Ig-like_fold"/>
</dbReference>
<feature type="repeat" description="Filamin" evidence="3">
    <location>
        <begin position="1338"/>
        <end position="1434"/>
    </location>
</feature>
<feature type="repeat" description="Filamin" evidence="3">
    <location>
        <begin position="2500"/>
        <end position="2596"/>
    </location>
</feature>
<feature type="repeat" description="Filamin" evidence="3">
    <location>
        <begin position="1820"/>
        <end position="1899"/>
    </location>
</feature>
<accession>A0A0H5S842</accession>
<dbReference type="InterPro" id="IPR017868">
    <property type="entry name" value="Filamin/ABP280_repeat-like"/>
</dbReference>
<feature type="compositionally biased region" description="Low complexity" evidence="4">
    <location>
        <begin position="877"/>
        <end position="890"/>
    </location>
</feature>
<dbReference type="PANTHER" id="PTHR38537">
    <property type="entry name" value="JITTERBUG, ISOFORM N"/>
    <property type="match status" value="1"/>
</dbReference>
<evidence type="ECO:0000256" key="4">
    <source>
        <dbReference type="SAM" id="MobiDB-lite"/>
    </source>
</evidence>
<proteinExistence type="inferred from homology"/>
<feature type="repeat" description="Filamin" evidence="3">
    <location>
        <begin position="396"/>
        <end position="481"/>
    </location>
</feature>
<dbReference type="GO" id="GO:0030036">
    <property type="term" value="P:actin cytoskeleton organization"/>
    <property type="evidence" value="ECO:0007669"/>
    <property type="project" value="InterPro"/>
</dbReference>
<feature type="repeat" description="Filamin" evidence="3">
    <location>
        <begin position="2406"/>
        <end position="2499"/>
    </location>
</feature>
<protein>
    <submittedName>
        <fullName evidence="8">BMA-FLN-2, isoform a; BMA-FLN-2, isoform c</fullName>
    </submittedName>
    <submittedName>
        <fullName evidence="5">BMA-FLN-2, isoform d</fullName>
    </submittedName>
</protein>
<feature type="repeat" description="Filamin" evidence="3">
    <location>
        <begin position="185"/>
        <end position="279"/>
    </location>
</feature>
<dbReference type="Pfam" id="PF00630">
    <property type="entry name" value="Filamin"/>
    <property type="match status" value="19"/>
</dbReference>
<dbReference type="EMBL" id="LN856986">
    <property type="protein sequence ID" value="CRZ24756.1"/>
    <property type="molecule type" value="Genomic_DNA"/>
</dbReference>
<accession>A0A4E9EXK9</accession>
<dbReference type="SUPFAM" id="SSF81296">
    <property type="entry name" value="E set domains"/>
    <property type="match status" value="23"/>
</dbReference>
<feature type="repeat" description="Filamin" evidence="3">
    <location>
        <begin position="1445"/>
        <end position="1523"/>
    </location>
</feature>
<feature type="repeat" description="Filamin" evidence="3">
    <location>
        <begin position="1989"/>
        <end position="2082"/>
    </location>
</feature>
<feature type="repeat" description="Filamin" evidence="3">
    <location>
        <begin position="1897"/>
        <end position="1991"/>
    </location>
</feature>
<feature type="repeat" description="Filamin" evidence="3">
    <location>
        <begin position="1264"/>
        <end position="1340"/>
    </location>
</feature>
<dbReference type="InterPro" id="IPR014756">
    <property type="entry name" value="Ig_E-set"/>
</dbReference>
<reference evidence="6" key="3">
    <citation type="submission" date="2019-04" db="EMBL/GenBank/DDBJ databases">
        <authorList>
            <person name="Howe K."/>
            <person name="Paulini M."/>
            <person name="Williams G."/>
        </authorList>
    </citation>
    <scope>NUCLEOTIDE SEQUENCE [LARGE SCALE GENOMIC DNA]</scope>
    <source>
        <strain evidence="6">FR3</strain>
    </source>
</reference>
<feature type="compositionally biased region" description="Basic and acidic residues" evidence="4">
    <location>
        <begin position="632"/>
        <end position="651"/>
    </location>
</feature>
<feature type="repeat" description="Filamin" evidence="3">
    <location>
        <begin position="2172"/>
        <end position="2273"/>
    </location>
</feature>
<feature type="repeat" description="Filamin" evidence="3">
    <location>
        <begin position="1179"/>
        <end position="1253"/>
    </location>
</feature>
<feature type="region of interest" description="Disordered" evidence="4">
    <location>
        <begin position="872"/>
        <end position="895"/>
    </location>
</feature>
<feature type="compositionally biased region" description="Basic and acidic residues" evidence="4">
    <location>
        <begin position="1119"/>
        <end position="1152"/>
    </location>
</feature>
<feature type="region of interest" description="Disordered" evidence="4">
    <location>
        <begin position="1119"/>
        <end position="1174"/>
    </location>
</feature>
<dbReference type="InterPro" id="IPR044801">
    <property type="entry name" value="Filamin"/>
</dbReference>
<feature type="repeat" description="Filamin" evidence="3">
    <location>
        <begin position="478"/>
        <end position="577"/>
    </location>
</feature>
<dbReference type="FunFam" id="2.60.40.10:FF:001145">
    <property type="entry name" value="Jitterbug, isoform I"/>
    <property type="match status" value="1"/>
</dbReference>
<feature type="region of interest" description="Disordered" evidence="4">
    <location>
        <begin position="602"/>
        <end position="651"/>
    </location>
</feature>
<feature type="repeat" description="Filamin" evidence="3">
    <location>
        <begin position="4"/>
        <end position="97"/>
    </location>
</feature>
<feature type="repeat" description="Filamin" evidence="3">
    <location>
        <begin position="107"/>
        <end position="187"/>
    </location>
</feature>
<dbReference type="OrthoDB" id="18740at2759"/>
<evidence type="ECO:0000313" key="7">
    <source>
        <dbReference type="Proteomes" id="UP000006672"/>
    </source>
</evidence>
<dbReference type="WormBase" id="Bm2319d">
    <property type="protein sequence ID" value="BM39352"/>
    <property type="gene ID" value="WBGene00222580"/>
    <property type="gene designation" value="Bma-fln-2"/>
</dbReference>
<evidence type="ECO:0000313" key="9">
    <source>
        <dbReference type="WormBase" id="Bm2319d"/>
    </source>
</evidence>
<sequence length="2697" mass="296658">MDLYPVPDIGHVSFSGLSEPCSIGSIVEVVINAHGDSSAGSILVEAIAPSGCVKNCHVLKKGSIFTATFTPNEVGKWQIGILYDGDHIRGSPFSCKVYDANLVQVYGLDVGLVGQELKFSVNASQAGDGFLKVSVLRHGRSLPCEVLEQGNSGVYRISFTPDGAGQYKIHVLFNNMEVKGSPFILDIADASSVSVYGENLRMASVDRLNTFFIHAVGAECKDITVTITAPSGKSKRARVYQTDDVTHKVEWKPVEAGEHSIDVRLFNQSVYESPFICNVGDPDLVTVRNMPEFINADELFRDYTFEIDASAAGSGNLEIMINGGRVACRVRELGGRHYLASFTPTQAIIHIVEMRFNGENVRMSPWKIQVRGSQHQTNSNYDVEERMVRSIESRRFEKTESWYTELAGIGLQRASVGKPTAFEITGDGITETDVQARIYGPDGTDLPISVYRRGDNKLICEYVINKVGDHHLEMAICGKKIDPYPLTVSGYSAENVKIEPLGGGTPGQPVQFIVDAVDAGKGQLEISINQGKVPNNVQMQGAGRCLVTFIPQYPGKYVIDVTFNGEQVQGCPIRVDILPKQVGQSVSTSIISQQTATITSSSPVQKPISCGLSMEDGAESSGSSALLKHTREKSLDRSSLPERPKSPDLLRKAELKTAPLNIENRYRLRKIDDYDPLAREKERETDQTSSCLIDKKDDRLGYMVAQYGNGTVAGANVASGQTVSSRTFTGVGEQSYRNMNAGKNDERCFDLSRPVEEPFQTLSRDRDMEPVFLSTAPQRTADYMRAREEGKFGAFQEMDSVLSSQSPLKFNYNEREGHITDIVEEAALTPGTRRKLQEQKIQREEELDQEKRGGARKAIKDDLQSMQALDRDEFELSQSKPSSPSPVSTPRATPRLNLKFGKDKEKKGIEEGAFNFGKSKITSKHEIVRRGKDVEVKVDSLKLGKDDQLKVIVVLAAKGAVEREEIEPKVKKSRHSYEISFRPAEIGTHKVMIYVNDTLHPMCPFPIRVYDASEIIVGEIAPQSTINDTVEFTVDAGRAGFGNLEMAIKDSDGIIIPSHVAQLETGTAKFLVTFNPTTLGMHTVNITFNKEVLKNSPFEVNIVDEKPCEEVENILVDGKKKDSRKEKEEKRREEKERVKKEKEEKLMAETLKKNKGKETKKKKHQVEKRTSVSKIPSLSRVGRPAHIFITLSGEESLDITVADPEKRKVESSMSDHEPGVKKFEFIPVQVGDHEIEVKYAGVDVQGSPFTCRAYDPAKISVGDIPNSLVDRPVHFIVDASQAGVGNLEVAVNEGRIPSMAQSLGQHRYDISFVPRELADHTISVRFNNEPVPGSPFICHLVKAQSVAVSGPGLERIPVGQVAQFYVVVEGMKDMLPQIRITDSQGKNIPVSISKNDVEDKKYIISYTPKNVGNHQIDISCDGKPITGSPFTSKAFDAKCAKLSCIEEAVVGRPCTFMIDAARAGAGNMEIIVSVENRNVPNFVQAEGQAKFKVSFTPQEAKDHLISVRFNGDPIPGSPMVCPVREKSSQLAAAMSSSMNAVGLEQDMRLVGDLTVGQVGQTKGFSIDTGGRETDCNVSITDSHGHELDVEVEKVCNGYHVQFRPLTSGEHEIEIVINGQQLGIGPFVMEVSEPPKIARIPSTILAGKEISFELDTGDVAQRNVKVEVKNAKNELVPAKIEVGNDGIVRAVCTFHDIGRYSMDVFVNEMPYGERQYVQVIQSGRGAILVDDIEQALVGWSSKLILRTEPDAGKHLSIVIIDSERNPVPVSLAKLPDGIFEVEFTPRTEGVHSISVMVGDEHIRGSPFKITVLDLSAVRVIGLKNDRIGIEQRFNVDWSNSGGATAAVRVTCGGKEVPCTMKRIKRGLHVCSFIPRQVGLHLIDVMIDEMLLPECPYECIVSDAGSVRARGDALTRAQRGKTARFEVSLNDTERGELDVVVSDSRGRPLPVRCYKQHDDSYWVEFTPENIGVHQIEITFADAPVVGSPFKCIVVDPRKVFMKGINEPFIIKQPALITVNRQLAGSGDLTVELIDPSDEPVRLDMQTTADGDDIFEFTPTKIGQYKLSTKLAGFLVNGTPHTLTVEEYGKPILRGSAMEHPVEVDRPTSIIFDAKNLKGNLKIDVRGPKKAKVRHTANKNPDGTTEISFTPTEVGRYLVNIEHNNRTISGSPFEIEVVDPRKVVVNDHLADEDGIYQFAVQQRNVIDVDATAAGSGKLRAEVRDWDGKSVSGCDVESLGYGKYRVAYYPHQPGKYGIYLYWSDIAVQKAQPLHVVAEGEQPSTSRIIPLTNTAMATSHNTVRSRPEDRSTYEGNEMDYLRVILRGEGLTRAANNEQAEFIIDGSDVSRDGQVSSSLFGQKADIPVRLTHLGNNVYKAIYTPLIPGVYELQVLWNGHHVRGSPCRVQVDLHSSAAEAIIIDANTLKMGIVNEDVKTIIDTRKAGPGQLSAQCMGPTKLAYCELYDLQDGTYTLSVRPSEIGKHTLVVKYSDEQVPGSPFTFNVSYPPDASKVRVYGPGIEHGILSTFKSNFIVETKGAGAGQLTVRVRGPKGAFNVEMQREKKQERTIHCKYEPKEPGDYQVEIKWHGEHVPGSPFLVMIVDTEQELQRFLCGDAPSPQPATPFIPPGWIGTPPPPPLFLGVPPPRGPFLQPHSAVLPLPSPTIQGAPVTVPHGSLLPYGAVPQPPHTMRTAIRPRFMSGY</sequence>
<feature type="repeat" description="Filamin" evidence="3">
    <location>
        <begin position="277"/>
        <end position="370"/>
    </location>
</feature>
<evidence type="ECO:0000313" key="5">
    <source>
        <dbReference type="EMBL" id="CRZ24756.1"/>
    </source>
</evidence>
<reference evidence="5" key="2">
    <citation type="submission" date="2012-12" db="EMBL/GenBank/DDBJ databases">
        <authorList>
            <person name="Gao Y.W."/>
            <person name="Fan S.T."/>
            <person name="Sun H.T."/>
            <person name="Wang Z."/>
            <person name="Gao X.L."/>
            <person name="Li Y.G."/>
            <person name="Wang T.C."/>
            <person name="Zhang K."/>
            <person name="Xu W.W."/>
            <person name="Yu Z.J."/>
            <person name="Xia X.Z."/>
        </authorList>
    </citation>
    <scope>NUCLEOTIDE SEQUENCE</scope>
    <source>
        <strain evidence="5">FR3</strain>
    </source>
</reference>
<keyword evidence="7" id="KW-1185">Reference proteome</keyword>
<feature type="repeat" description="Filamin" evidence="3">
    <location>
        <begin position="931"/>
        <end position="1009"/>
    </location>
</feature>
<dbReference type="InterPro" id="IPR001298">
    <property type="entry name" value="Filamin/ABP280_rpt"/>
</dbReference>
<dbReference type="Gene3D" id="2.60.40.10">
    <property type="entry name" value="Immunoglobulins"/>
    <property type="match status" value="23"/>
</dbReference>
<dbReference type="RefSeq" id="XP_042931354.1">
    <property type="nucleotide sequence ID" value="XM_043075420.1"/>
</dbReference>
<feature type="repeat" description="Filamin" evidence="3">
    <location>
        <begin position="2080"/>
        <end position="2174"/>
    </location>
</feature>
<evidence type="ECO:0000256" key="1">
    <source>
        <dbReference type="ARBA" id="ARBA00009238"/>
    </source>
</evidence>
<dbReference type="EMBL" id="CAAKNF010000196">
    <property type="protein sequence ID" value="VIO89183.1"/>
    <property type="molecule type" value="Genomic_DNA"/>
</dbReference>
<evidence type="ECO:0000313" key="6">
    <source>
        <dbReference type="EMBL" id="VIO89183.1"/>
    </source>
</evidence>